<dbReference type="Proteomes" id="UP000199274">
    <property type="component" value="Unassembled WGS sequence"/>
</dbReference>
<feature type="domain" description="Glycoamylase-like" evidence="1">
    <location>
        <begin position="218"/>
        <end position="441"/>
    </location>
</feature>
<dbReference type="OrthoDB" id="5937621at2"/>
<dbReference type="Pfam" id="PF10091">
    <property type="entry name" value="Glycoamylase"/>
    <property type="match status" value="1"/>
</dbReference>
<proteinExistence type="predicted"/>
<dbReference type="InterPro" id="IPR016883">
    <property type="entry name" value="UCP028431"/>
</dbReference>
<evidence type="ECO:0000313" key="3">
    <source>
        <dbReference type="Proteomes" id="UP000199274"/>
    </source>
</evidence>
<dbReference type="Gene3D" id="1.50.10.140">
    <property type="match status" value="1"/>
</dbReference>
<dbReference type="AlphaFoldDB" id="A0A1G8F397"/>
<keyword evidence="3" id="KW-1185">Reference proteome</keyword>
<dbReference type="PROSITE" id="PS51257">
    <property type="entry name" value="PROKAR_LIPOPROTEIN"/>
    <property type="match status" value="1"/>
</dbReference>
<sequence length="460" mass="51693">MIKFSALFMLFTFLGCDSSSQSTDNGPVVTPPVTVPPVVKLTDDELLDVVQKQTFAYFWDYAESNSGMARERYIPQDPSFDQNIVTTGGSGFGLMAIVSGMSRGYISKSQGADRLNKIANFLNTAERFHGAWPHWINGTTGRVIPFGTKDNGGDLVETSFLVAGMITVREYFKNGTTEEKAVAQKFDALWKGVDWQWYTNNQNKLFWHWSPNYNWEMNFPLEGYNECLITYVMAAASPTHAIAPAAYHEGWARSGGIVSAKTKYNLPLILKHNGAEEFGGPLFWAHYSYLGLDPNQLTDKYANYWELNSNHTKINYLYAVANPKSFKGYGANYWGLTASYSRNGDGSIGYDAHMPSNDKGVISPTAAISSIVYTPLESKAFIRNLYENYKTETWGVAGFYDAHSQHYQWTAQRYLAIDQGPEMVMLENYRTGLLWQLFMNAPEVKQGLINLGFHSGKYGF</sequence>
<organism evidence="2 3">
    <name type="scientific">Flavobacterium omnivorum</name>
    <dbReference type="NCBI Taxonomy" id="178355"/>
    <lineage>
        <taxon>Bacteria</taxon>
        <taxon>Pseudomonadati</taxon>
        <taxon>Bacteroidota</taxon>
        <taxon>Flavobacteriia</taxon>
        <taxon>Flavobacteriales</taxon>
        <taxon>Flavobacteriaceae</taxon>
        <taxon>Flavobacterium</taxon>
    </lineage>
</organism>
<dbReference type="EMBL" id="FNDB01000014">
    <property type="protein sequence ID" value="SDH76610.1"/>
    <property type="molecule type" value="Genomic_DNA"/>
</dbReference>
<protein>
    <recommendedName>
        <fullName evidence="1">Glycoamylase-like domain-containing protein</fullName>
    </recommendedName>
</protein>
<dbReference type="STRING" id="178355.SAMN04488062_1149"/>
<reference evidence="3" key="1">
    <citation type="submission" date="2016-10" db="EMBL/GenBank/DDBJ databases">
        <authorList>
            <person name="Varghese N."/>
            <person name="Submissions S."/>
        </authorList>
    </citation>
    <scope>NUCLEOTIDE SEQUENCE [LARGE SCALE GENOMIC DNA]</scope>
    <source>
        <strain evidence="3">CGMCC 1.2747</strain>
    </source>
</reference>
<accession>A0A1G8F397</accession>
<gene>
    <name evidence="2" type="ORF">SAMN04488062_1149</name>
</gene>
<dbReference type="InterPro" id="IPR019282">
    <property type="entry name" value="Glycoamylase-like_cons_dom"/>
</dbReference>
<evidence type="ECO:0000259" key="1">
    <source>
        <dbReference type="Pfam" id="PF10091"/>
    </source>
</evidence>
<dbReference type="RefSeq" id="WP_091258145.1">
    <property type="nucleotide sequence ID" value="NZ_FNDB01000014.1"/>
</dbReference>
<dbReference type="PIRSF" id="PIRSF028431">
    <property type="entry name" value="UCP028431"/>
    <property type="match status" value="1"/>
</dbReference>
<evidence type="ECO:0000313" key="2">
    <source>
        <dbReference type="EMBL" id="SDH76610.1"/>
    </source>
</evidence>
<name>A0A1G8F397_9FLAO</name>